<dbReference type="GO" id="GO:0005886">
    <property type="term" value="C:plasma membrane"/>
    <property type="evidence" value="ECO:0007669"/>
    <property type="project" value="UniProtKB-SubCell"/>
</dbReference>
<evidence type="ECO:0000256" key="2">
    <source>
        <dbReference type="ARBA" id="ARBA00022448"/>
    </source>
</evidence>
<keyword evidence="4 7" id="KW-0812">Transmembrane</keyword>
<name>A0A1C4CQE5_BACCE</name>
<dbReference type="PROSITE" id="PS50850">
    <property type="entry name" value="MFS"/>
    <property type="match status" value="1"/>
</dbReference>
<organism evidence="9 10">
    <name type="scientific">Bacillus cereus</name>
    <dbReference type="NCBI Taxonomy" id="1396"/>
    <lineage>
        <taxon>Bacteria</taxon>
        <taxon>Bacillati</taxon>
        <taxon>Bacillota</taxon>
        <taxon>Bacilli</taxon>
        <taxon>Bacillales</taxon>
        <taxon>Bacillaceae</taxon>
        <taxon>Bacillus</taxon>
        <taxon>Bacillus cereus group</taxon>
    </lineage>
</organism>
<keyword evidence="6 7" id="KW-0472">Membrane</keyword>
<feature type="transmembrane region" description="Helical" evidence="7">
    <location>
        <begin position="70"/>
        <end position="87"/>
    </location>
</feature>
<gene>
    <name evidence="9" type="ORF">BJR07_01005</name>
</gene>
<sequence>MNFKVFILALATIAVGLVELIVGGILPDIAKDFNVSLSSAGQLITIFAFTYAIAGPVLLIFTSKVERKKLYIISLYMFLIGNILTYFSPNFTFMMIARILTAMSTALVVVLSLTIAAKIVTPSYRAKALGLIYMGISSSLVLGVPLGILISNTFGWRVIFLCIAILSLGSIILISVFLEKIPGEEDRTPLSIQLKAVCSPKLGAAHLATMFMLAGHYTLYAYFTPFLEEQFHLTPYWISVFYLVFGIAAVSGGAFGGILSDKIGAPKSIVIVITLFALILFILPFTTVSITLFIPVMIVWAALSWGLAPPLQSYLIQTAPDTSDIQQSFNNSALQIGISLGSAVGGLALKQVHNVANMAWVGGSLVLLSLALAIFSLSRHTPTRESHMSAKHVD</sequence>
<evidence type="ECO:0000256" key="3">
    <source>
        <dbReference type="ARBA" id="ARBA00022475"/>
    </source>
</evidence>
<comment type="caution">
    <text evidence="9">The sequence shown here is derived from an EMBL/GenBank/DDBJ whole genome shotgun (WGS) entry which is preliminary data.</text>
</comment>
<dbReference type="PANTHER" id="PTHR43124">
    <property type="entry name" value="PURINE EFFLUX PUMP PBUE"/>
    <property type="match status" value="1"/>
</dbReference>
<feature type="transmembrane region" description="Helical" evidence="7">
    <location>
        <begin position="93"/>
        <end position="116"/>
    </location>
</feature>
<dbReference type="InterPro" id="IPR036259">
    <property type="entry name" value="MFS_trans_sf"/>
</dbReference>
<feature type="transmembrane region" description="Helical" evidence="7">
    <location>
        <begin position="39"/>
        <end position="61"/>
    </location>
</feature>
<feature type="domain" description="Major facilitator superfamily (MFS) profile" evidence="8">
    <location>
        <begin position="4"/>
        <end position="381"/>
    </location>
</feature>
<feature type="transmembrane region" description="Helical" evidence="7">
    <location>
        <begin position="156"/>
        <end position="178"/>
    </location>
</feature>
<dbReference type="Pfam" id="PF07690">
    <property type="entry name" value="MFS_1"/>
    <property type="match status" value="1"/>
</dbReference>
<evidence type="ECO:0000259" key="8">
    <source>
        <dbReference type="PROSITE" id="PS50850"/>
    </source>
</evidence>
<feature type="transmembrane region" description="Helical" evidence="7">
    <location>
        <begin position="235"/>
        <end position="258"/>
    </location>
</feature>
<dbReference type="EMBL" id="MPON01000001">
    <property type="protein sequence ID" value="OKA42645.1"/>
    <property type="molecule type" value="Genomic_DNA"/>
</dbReference>
<proteinExistence type="predicted"/>
<dbReference type="SUPFAM" id="SSF103473">
    <property type="entry name" value="MFS general substrate transporter"/>
    <property type="match status" value="1"/>
</dbReference>
<accession>A0A1C4CQE5</accession>
<dbReference type="InterPro" id="IPR011701">
    <property type="entry name" value="MFS"/>
</dbReference>
<feature type="transmembrane region" description="Helical" evidence="7">
    <location>
        <begin position="202"/>
        <end position="223"/>
    </location>
</feature>
<dbReference type="InterPro" id="IPR020846">
    <property type="entry name" value="MFS_dom"/>
</dbReference>
<evidence type="ECO:0000256" key="5">
    <source>
        <dbReference type="ARBA" id="ARBA00022989"/>
    </source>
</evidence>
<dbReference type="RefSeq" id="WP_073516901.1">
    <property type="nucleotide sequence ID" value="NZ_MPOM01000003.1"/>
</dbReference>
<evidence type="ECO:0000256" key="6">
    <source>
        <dbReference type="ARBA" id="ARBA00023136"/>
    </source>
</evidence>
<keyword evidence="3" id="KW-1003">Cell membrane</keyword>
<keyword evidence="2" id="KW-0813">Transport</keyword>
<feature type="transmembrane region" description="Helical" evidence="7">
    <location>
        <begin position="358"/>
        <end position="378"/>
    </location>
</feature>
<evidence type="ECO:0000313" key="10">
    <source>
        <dbReference type="Proteomes" id="UP000186535"/>
    </source>
</evidence>
<comment type="subcellular location">
    <subcellularLocation>
        <location evidence="1">Cell membrane</location>
        <topology evidence="1">Multi-pass membrane protein</topology>
    </subcellularLocation>
</comment>
<evidence type="ECO:0000256" key="7">
    <source>
        <dbReference type="SAM" id="Phobius"/>
    </source>
</evidence>
<dbReference type="Proteomes" id="UP000186535">
    <property type="component" value="Unassembled WGS sequence"/>
</dbReference>
<evidence type="ECO:0000313" key="9">
    <source>
        <dbReference type="EMBL" id="OKA42645.1"/>
    </source>
</evidence>
<dbReference type="AlphaFoldDB" id="A0A1C4CQE5"/>
<feature type="transmembrane region" description="Helical" evidence="7">
    <location>
        <begin position="270"/>
        <end position="303"/>
    </location>
</feature>
<dbReference type="CDD" id="cd17324">
    <property type="entry name" value="MFS_NepI_like"/>
    <property type="match status" value="1"/>
</dbReference>
<dbReference type="PANTHER" id="PTHR43124:SF10">
    <property type="entry name" value="PURINE EFFLUX PUMP PBUE"/>
    <property type="match status" value="1"/>
</dbReference>
<dbReference type="Gene3D" id="1.20.1250.20">
    <property type="entry name" value="MFS general substrate transporter like domains"/>
    <property type="match status" value="2"/>
</dbReference>
<dbReference type="InterPro" id="IPR050189">
    <property type="entry name" value="MFS_Efflux_Transporters"/>
</dbReference>
<protein>
    <submittedName>
        <fullName evidence="9">MFS transporter</fullName>
    </submittedName>
</protein>
<evidence type="ECO:0000256" key="1">
    <source>
        <dbReference type="ARBA" id="ARBA00004651"/>
    </source>
</evidence>
<keyword evidence="5 7" id="KW-1133">Transmembrane helix</keyword>
<evidence type="ECO:0000256" key="4">
    <source>
        <dbReference type="ARBA" id="ARBA00022692"/>
    </source>
</evidence>
<dbReference type="GO" id="GO:0022857">
    <property type="term" value="F:transmembrane transporter activity"/>
    <property type="evidence" value="ECO:0007669"/>
    <property type="project" value="InterPro"/>
</dbReference>
<feature type="transmembrane region" description="Helical" evidence="7">
    <location>
        <begin position="128"/>
        <end position="150"/>
    </location>
</feature>
<reference evidence="9 10" key="1">
    <citation type="submission" date="2016-11" db="EMBL/GenBank/DDBJ databases">
        <title>Identification of Bacillus cereus isolated from egg-white.</title>
        <authorList>
            <person name="Soni A."/>
            <person name="Oey I."/>
            <person name="Silcock P."/>
            <person name="Bremer P."/>
        </authorList>
    </citation>
    <scope>NUCLEOTIDE SEQUENCE [LARGE SCALE GENOMIC DNA]</scope>
    <source>
        <strain evidence="9 10">NZAS03</strain>
    </source>
</reference>